<dbReference type="PANTHER" id="PTHR10443:SF12">
    <property type="entry name" value="DIPEPTIDASE"/>
    <property type="match status" value="1"/>
</dbReference>
<gene>
    <name evidence="1" type="ORF">DW687_02475</name>
</gene>
<comment type="caution">
    <text evidence="1">The sequence shown here is derived from an EMBL/GenBank/DDBJ whole genome shotgun (WGS) entry which is preliminary data.</text>
</comment>
<evidence type="ECO:0000313" key="2">
    <source>
        <dbReference type="Proteomes" id="UP000261212"/>
    </source>
</evidence>
<dbReference type="RefSeq" id="WP_007050193.1">
    <property type="nucleotide sequence ID" value="NZ_CABKNJ010000001.1"/>
</dbReference>
<dbReference type="GO" id="GO:0070573">
    <property type="term" value="F:metallodipeptidase activity"/>
    <property type="evidence" value="ECO:0007669"/>
    <property type="project" value="InterPro"/>
</dbReference>
<dbReference type="EMBL" id="QUSM01000002">
    <property type="protein sequence ID" value="RGD75208.1"/>
    <property type="molecule type" value="Genomic_DNA"/>
</dbReference>
<organism evidence="1 2">
    <name type="scientific">Anaerofustis stercorihominis</name>
    <dbReference type="NCBI Taxonomy" id="214853"/>
    <lineage>
        <taxon>Bacteria</taxon>
        <taxon>Bacillati</taxon>
        <taxon>Bacillota</taxon>
        <taxon>Clostridia</taxon>
        <taxon>Eubacteriales</taxon>
        <taxon>Eubacteriaceae</taxon>
        <taxon>Anaerofustis</taxon>
    </lineage>
</organism>
<dbReference type="Pfam" id="PF01244">
    <property type="entry name" value="Peptidase_M19"/>
    <property type="match status" value="1"/>
</dbReference>
<evidence type="ECO:0000313" key="1">
    <source>
        <dbReference type="EMBL" id="RGD75208.1"/>
    </source>
</evidence>
<dbReference type="InterPro" id="IPR008257">
    <property type="entry name" value="Pept_M19"/>
</dbReference>
<proteinExistence type="predicted"/>
<accession>A0A3E3E2R7</accession>
<name>A0A3E3E2R7_9FIRM</name>
<reference evidence="1 2" key="1">
    <citation type="submission" date="2018-08" db="EMBL/GenBank/DDBJ databases">
        <title>A genome reference for cultivated species of the human gut microbiota.</title>
        <authorList>
            <person name="Zou Y."/>
            <person name="Xue W."/>
            <person name="Luo G."/>
        </authorList>
    </citation>
    <scope>NUCLEOTIDE SEQUENCE [LARGE SCALE GENOMIC DNA]</scope>
    <source>
        <strain evidence="1 2">AM25-6</strain>
    </source>
</reference>
<dbReference type="SUPFAM" id="SSF51556">
    <property type="entry name" value="Metallo-dependent hydrolases"/>
    <property type="match status" value="1"/>
</dbReference>
<dbReference type="PANTHER" id="PTHR10443">
    <property type="entry name" value="MICROSOMAL DIPEPTIDASE"/>
    <property type="match status" value="1"/>
</dbReference>
<dbReference type="Gene3D" id="3.20.20.140">
    <property type="entry name" value="Metal-dependent hydrolases"/>
    <property type="match status" value="1"/>
</dbReference>
<sequence length="333" mass="38017">MKLIDLHCDTFSRMYENNILNVENNDLHIDLNKLIKADSYLQVFALFDNKDKTDYKLEEFNKLIDFAFDLIDKNKGKYNLIKNYNDIEDTHKQHVLISVEDMGSVDGSFENIKYYYDRGIRIGTLTWNYENTLGFPNTMDSSLGLKKFGKEAVEYMNELGIIVDVSHLNDGGFYDVSDITKKPFISSHSCSRELCNHTRNLKDDMIRIIADKGGVIGINFYSLFLNEQISGATKEELELLIKNKNYEKLDEIIGKQVSKNEDIVKHLSHIKNIGGSDVIAFGSDFDGISCSLEMKDISGVPSLIPLLEKAGFTGTEIEKLYYKNTLRLFSDCL</sequence>
<dbReference type="PROSITE" id="PS51365">
    <property type="entry name" value="RENAL_DIPEPTIDASE_2"/>
    <property type="match status" value="1"/>
</dbReference>
<dbReference type="GeneID" id="98000511"/>
<dbReference type="GO" id="GO:0006508">
    <property type="term" value="P:proteolysis"/>
    <property type="evidence" value="ECO:0007669"/>
    <property type="project" value="InterPro"/>
</dbReference>
<protein>
    <submittedName>
        <fullName evidence="1">Membrane dipeptidase</fullName>
    </submittedName>
</protein>
<dbReference type="InterPro" id="IPR032466">
    <property type="entry name" value="Metal_Hydrolase"/>
</dbReference>
<dbReference type="Proteomes" id="UP000261212">
    <property type="component" value="Unassembled WGS sequence"/>
</dbReference>
<dbReference type="AlphaFoldDB" id="A0A3E3E2R7"/>